<reference evidence="11" key="1">
    <citation type="submission" date="2016-10" db="EMBL/GenBank/DDBJ databases">
        <authorList>
            <person name="Varghese N."/>
            <person name="Submissions S."/>
        </authorList>
    </citation>
    <scope>NUCLEOTIDE SEQUENCE [LARGE SCALE GENOMIC DNA]</scope>
    <source>
        <strain evidence="11">DSM 24536</strain>
    </source>
</reference>
<dbReference type="GO" id="GO:0036431">
    <property type="term" value="F:dCMP kinase activity"/>
    <property type="evidence" value="ECO:0007669"/>
    <property type="project" value="InterPro"/>
</dbReference>
<dbReference type="Gene3D" id="3.40.50.300">
    <property type="entry name" value="P-loop containing nucleotide triphosphate hydrolases"/>
    <property type="match status" value="1"/>
</dbReference>
<feature type="domain" description="Cytidylate kinase" evidence="9">
    <location>
        <begin position="37"/>
        <end position="246"/>
    </location>
</feature>
<name>A0A1G9P9S9_9SPHI</name>
<dbReference type="Pfam" id="PF02224">
    <property type="entry name" value="Cytidylate_kin"/>
    <property type="match status" value="1"/>
</dbReference>
<dbReference type="SUPFAM" id="SSF52540">
    <property type="entry name" value="P-loop containing nucleoside triphosphate hydrolases"/>
    <property type="match status" value="1"/>
</dbReference>
<dbReference type="PANTHER" id="PTHR21299:SF2">
    <property type="entry name" value="CYTIDYLATE KINASE"/>
    <property type="match status" value="1"/>
</dbReference>
<evidence type="ECO:0000256" key="1">
    <source>
        <dbReference type="ARBA" id="ARBA00009427"/>
    </source>
</evidence>
<gene>
    <name evidence="8" type="primary">cmk</name>
    <name evidence="10" type="ORF">SAMN05421813_10444</name>
</gene>
<dbReference type="InterPro" id="IPR011994">
    <property type="entry name" value="Cytidylate_kinase_dom"/>
</dbReference>
<keyword evidence="2 8" id="KW-0808">Transferase</keyword>
<dbReference type="InterPro" id="IPR027417">
    <property type="entry name" value="P-loop_NTPase"/>
</dbReference>
<dbReference type="GO" id="GO:0006220">
    <property type="term" value="P:pyrimidine nucleotide metabolic process"/>
    <property type="evidence" value="ECO:0007669"/>
    <property type="project" value="UniProtKB-UniRule"/>
</dbReference>
<accession>A0A1G9P9S9</accession>
<dbReference type="NCBIfam" id="TIGR00017">
    <property type="entry name" value="cmk"/>
    <property type="match status" value="1"/>
</dbReference>
<comment type="similarity">
    <text evidence="1 8">Belongs to the cytidylate kinase family. Type 1 subfamily.</text>
</comment>
<dbReference type="AlphaFoldDB" id="A0A1G9P9S9"/>
<evidence type="ECO:0000256" key="8">
    <source>
        <dbReference type="HAMAP-Rule" id="MF_00238"/>
    </source>
</evidence>
<dbReference type="GO" id="GO:0005524">
    <property type="term" value="F:ATP binding"/>
    <property type="evidence" value="ECO:0007669"/>
    <property type="project" value="UniProtKB-UniRule"/>
</dbReference>
<evidence type="ECO:0000259" key="9">
    <source>
        <dbReference type="Pfam" id="PF02224"/>
    </source>
</evidence>
<keyword evidence="5 8" id="KW-0067">ATP-binding</keyword>
<dbReference type="GO" id="GO:0036430">
    <property type="term" value="F:CMP kinase activity"/>
    <property type="evidence" value="ECO:0007669"/>
    <property type="project" value="RHEA"/>
</dbReference>
<feature type="binding site" evidence="8">
    <location>
        <begin position="41"/>
        <end position="49"/>
    </location>
    <ligand>
        <name>ATP</name>
        <dbReference type="ChEBI" id="CHEBI:30616"/>
    </ligand>
</feature>
<comment type="catalytic activity">
    <reaction evidence="7 8">
        <text>CMP + ATP = CDP + ADP</text>
        <dbReference type="Rhea" id="RHEA:11600"/>
        <dbReference type="ChEBI" id="CHEBI:30616"/>
        <dbReference type="ChEBI" id="CHEBI:58069"/>
        <dbReference type="ChEBI" id="CHEBI:60377"/>
        <dbReference type="ChEBI" id="CHEBI:456216"/>
        <dbReference type="EC" id="2.7.4.25"/>
    </reaction>
</comment>
<keyword evidence="11" id="KW-1185">Reference proteome</keyword>
<keyword evidence="8" id="KW-0963">Cytoplasm</keyword>
<proteinExistence type="inferred from homology"/>
<evidence type="ECO:0000256" key="4">
    <source>
        <dbReference type="ARBA" id="ARBA00022777"/>
    </source>
</evidence>
<dbReference type="GO" id="GO:0005829">
    <property type="term" value="C:cytosol"/>
    <property type="evidence" value="ECO:0007669"/>
    <property type="project" value="TreeGrafter"/>
</dbReference>
<dbReference type="CDD" id="cd02020">
    <property type="entry name" value="CMPK"/>
    <property type="match status" value="1"/>
</dbReference>
<dbReference type="EMBL" id="FNHH01000004">
    <property type="protein sequence ID" value="SDL95510.1"/>
    <property type="molecule type" value="Genomic_DNA"/>
</dbReference>
<sequence>MKINRILAESFVRNLNSTIQISKANPIFAGMSKNIVVAIDGYSSCGKSTLAKALAKRLHFIYIDSGAMYRSVTLFFLRNKINLKDQESIKNALNDIHLDFQTTESQTLITLNGEDVSKEIRQMPVADMVSTVSAIKDVRIEMVRQQQRMGRTGNIVMDGRDIGTVVFPDADLKLFMTADPHIRAERRYNELISKGEKVNIDEIFENLAKRDHQDTTREESPLIQAEDAVVLDNSYIDEAQQLDFAMVYIKPLLAI</sequence>
<dbReference type="PANTHER" id="PTHR21299">
    <property type="entry name" value="CYTIDYLATE KINASE/PANTOATE-BETA-ALANINE LIGASE"/>
    <property type="match status" value="1"/>
</dbReference>
<evidence type="ECO:0000313" key="11">
    <source>
        <dbReference type="Proteomes" id="UP000199226"/>
    </source>
</evidence>
<dbReference type="STRING" id="990371.SAMN05421813_10444"/>
<keyword evidence="3 8" id="KW-0547">Nucleotide-binding</keyword>
<comment type="subcellular location">
    <subcellularLocation>
        <location evidence="8">Cytoplasm</location>
    </subcellularLocation>
</comment>
<evidence type="ECO:0000256" key="7">
    <source>
        <dbReference type="ARBA" id="ARBA00048478"/>
    </source>
</evidence>
<dbReference type="HAMAP" id="MF_00238">
    <property type="entry name" value="Cytidyl_kinase_type1"/>
    <property type="match status" value="1"/>
</dbReference>
<evidence type="ECO:0000256" key="6">
    <source>
        <dbReference type="ARBA" id="ARBA00047615"/>
    </source>
</evidence>
<evidence type="ECO:0000256" key="2">
    <source>
        <dbReference type="ARBA" id="ARBA00022679"/>
    </source>
</evidence>
<evidence type="ECO:0000256" key="3">
    <source>
        <dbReference type="ARBA" id="ARBA00022741"/>
    </source>
</evidence>
<dbReference type="InterPro" id="IPR003136">
    <property type="entry name" value="Cytidylate_kin"/>
</dbReference>
<dbReference type="GO" id="GO:0015949">
    <property type="term" value="P:nucleobase-containing small molecule interconversion"/>
    <property type="evidence" value="ECO:0007669"/>
    <property type="project" value="TreeGrafter"/>
</dbReference>
<comment type="catalytic activity">
    <reaction evidence="6 8">
        <text>dCMP + ATP = dCDP + ADP</text>
        <dbReference type="Rhea" id="RHEA:25094"/>
        <dbReference type="ChEBI" id="CHEBI:30616"/>
        <dbReference type="ChEBI" id="CHEBI:57566"/>
        <dbReference type="ChEBI" id="CHEBI:58593"/>
        <dbReference type="ChEBI" id="CHEBI:456216"/>
        <dbReference type="EC" id="2.7.4.25"/>
    </reaction>
</comment>
<dbReference type="EC" id="2.7.4.25" evidence="8"/>
<evidence type="ECO:0000313" key="10">
    <source>
        <dbReference type="EMBL" id="SDL95510.1"/>
    </source>
</evidence>
<keyword evidence="4 8" id="KW-0418">Kinase</keyword>
<organism evidence="10 11">
    <name type="scientific">Daejeonella rubra</name>
    <dbReference type="NCBI Taxonomy" id="990371"/>
    <lineage>
        <taxon>Bacteria</taxon>
        <taxon>Pseudomonadati</taxon>
        <taxon>Bacteroidota</taxon>
        <taxon>Sphingobacteriia</taxon>
        <taxon>Sphingobacteriales</taxon>
        <taxon>Sphingobacteriaceae</taxon>
        <taxon>Daejeonella</taxon>
    </lineage>
</organism>
<dbReference type="Proteomes" id="UP000199226">
    <property type="component" value="Unassembled WGS sequence"/>
</dbReference>
<evidence type="ECO:0000256" key="5">
    <source>
        <dbReference type="ARBA" id="ARBA00022840"/>
    </source>
</evidence>
<protein>
    <recommendedName>
        <fullName evidence="8">Cytidylate kinase</fullName>
        <shortName evidence="8">CK</shortName>
        <ecNumber evidence="8">2.7.4.25</ecNumber>
    </recommendedName>
    <alternativeName>
        <fullName evidence="8">Cytidine monophosphate kinase</fullName>
        <shortName evidence="8">CMP kinase</shortName>
    </alternativeName>
</protein>